<feature type="transmembrane region" description="Helical" evidence="2">
    <location>
        <begin position="314"/>
        <end position="335"/>
    </location>
</feature>
<feature type="transmembrane region" description="Helical" evidence="2">
    <location>
        <begin position="87"/>
        <end position="111"/>
    </location>
</feature>
<dbReference type="PaxDb" id="3055-EDP07959"/>
<dbReference type="GO" id="GO:0022857">
    <property type="term" value="F:transmembrane transporter activity"/>
    <property type="evidence" value="ECO:0000318"/>
    <property type="project" value="GO_Central"/>
</dbReference>
<dbReference type="RefSeq" id="XP_042920281.1">
    <property type="nucleotide sequence ID" value="XM_043066884.1"/>
</dbReference>
<evidence type="ECO:0000256" key="3">
    <source>
        <dbReference type="SAM" id="MobiDB-lite"/>
    </source>
</evidence>
<dbReference type="InterPro" id="IPR002528">
    <property type="entry name" value="MATE_fam"/>
</dbReference>
<sequence>MGRREYSPGASPLRSPLLLDPFANASLAASAADRESRGCARLAKDFLHQLALAGPLGVNLVAANSAAIINLLFVARGGTVQLAAAAIGNNVAVMLGRLVLLGLCGALDTLAAQAWGAGKEGRLPLLLQRTVLFLWMHCAAISAAMLALPSGLAALGQDAELSSMVRTYILALLPSVWLEAVTRPITRVLVARGIASPQMYIALVGLPLNIATNYALVVAARWEYVGAAAATSASAGYDLLLLLGYVMFSGQWSGVIGTPTRRAFKGWRQLVRLAYPAASMKCAESWAFTIMTLAASLLPSGCTATAAVGVSYNVYGVLFIAFVACSTAACVTVGNRLGAGDATGAKFAAAASLLIVPLAWGAAAVALLLPACQTFIINMFVTSGGPAVGGGSDVPVPDPGGLSPDGGEEALRLVLRHMFVIVAGLVLLDGVQTILSGVIQGCGQQRAGALVNLVAFCVFAVPLALGLAFRVQLPGSEPADAAWWGHLLPPGLRGVVVGMGMGPEGLYLGMIAGPIIQTVCYTYILLRTNWQKASEQAMYAAMQQSTTSLAGLLASSMRRLDPGALAGPPLVRATSNGSAVIPGTLPWLMPVIEEHSGEGRDSSDGQLGNRLGRGPNGERPGDSRADILAGIGLENWSPVRTPLVGSAGETLLGNSPPTFGAGALIAAGAGGLGAAAVFGASPPRPGPGAAVQAAHRMAHARHLATTAGQRPASAVVVTASSGTRAVVTGWPSVMPEAAVSDLSPGQAARSHALILEHGSPPRAVPGCCPLASTLDPNTTAVMSAPSAGLSTVSTPAVLLLLPPGSVQSRASGLASANTSAGNTAHGGGCYSPPTPPAAKINVTKLHAPGELDFETFEPSGALNCTPADAGATGLVAAAGPAPARPVAASSARSLLGALLPAAAVAAPASVPLPAVPGQVEAPALLSAAAVPVAAGWFNFGWSRGSGIVAEPIKGGPPIAATADGDELPLQLPGLPARTNASGSPALTDAIAAATGGAGTVLGAAAGHPRSVAAVTMPSQGGCTPAQPVSRHNRAIAGSCLSGPSSASSSASGLVGAADCGSDGNGAAAVITSGMGDAGSGATGAAVAKLRAKGEVFRSCESLAAAVPGSMDMYMFSPGATPRGADGDTSWLDPNTPRGALLATSVGGRGGSAARAARSGGGASLTSMLRVALFGSATVGATPQSAPVTPVVAAISQAYGQETQSHATGGSKRGQRE</sequence>
<dbReference type="Pfam" id="PF01554">
    <property type="entry name" value="MatE"/>
    <property type="match status" value="2"/>
</dbReference>
<name>A0A2K3DAT9_CHLRE</name>
<dbReference type="Proteomes" id="UP000006906">
    <property type="component" value="Chromosome 10"/>
</dbReference>
<dbReference type="ExpressionAtlas" id="A0A2K3DAT9">
    <property type="expression patterns" value="baseline and differential"/>
</dbReference>
<gene>
    <name evidence="4" type="ORF">CHLRE_10g445850v5</name>
</gene>
<evidence type="ECO:0000313" key="5">
    <source>
        <dbReference type="Proteomes" id="UP000006906"/>
    </source>
</evidence>
<feature type="transmembrane region" description="Helical" evidence="2">
    <location>
        <begin position="132"/>
        <end position="155"/>
    </location>
</feature>
<feature type="transmembrane region" description="Helical" evidence="2">
    <location>
        <begin position="506"/>
        <end position="526"/>
    </location>
</feature>
<feature type="region of interest" description="Disordered" evidence="3">
    <location>
        <begin position="811"/>
        <end position="832"/>
    </location>
</feature>
<feature type="transmembrane region" description="Helical" evidence="2">
    <location>
        <begin position="242"/>
        <end position="264"/>
    </location>
</feature>
<feature type="transmembrane region" description="Helical" evidence="2">
    <location>
        <begin position="414"/>
        <end position="435"/>
    </location>
</feature>
<feature type="compositionally biased region" description="Polar residues" evidence="3">
    <location>
        <begin position="811"/>
        <end position="822"/>
    </location>
</feature>
<dbReference type="PANTHER" id="PTHR11206">
    <property type="entry name" value="MULTIDRUG RESISTANCE PROTEIN"/>
    <property type="match status" value="1"/>
</dbReference>
<keyword evidence="2" id="KW-1133">Transmembrane helix</keyword>
<dbReference type="GO" id="GO:0015297">
    <property type="term" value="F:antiporter activity"/>
    <property type="evidence" value="ECO:0007669"/>
    <property type="project" value="InterPro"/>
</dbReference>
<evidence type="ECO:0000256" key="1">
    <source>
        <dbReference type="ARBA" id="ARBA00010199"/>
    </source>
</evidence>
<dbReference type="OrthoDB" id="2126698at2759"/>
<feature type="transmembrane region" description="Helical" evidence="2">
    <location>
        <begin position="285"/>
        <end position="308"/>
    </location>
</feature>
<dbReference type="AlphaFoldDB" id="A0A2K3DAT9"/>
<feature type="transmembrane region" description="Helical" evidence="2">
    <location>
        <begin position="50"/>
        <end position="75"/>
    </location>
</feature>
<keyword evidence="2" id="KW-0472">Membrane</keyword>
<dbReference type="Gramene" id="PNW77655">
    <property type="protein sequence ID" value="PNW77655"/>
    <property type="gene ID" value="CHLRE_10g445850v5"/>
</dbReference>
<protein>
    <recommendedName>
        <fullName evidence="2">Protein DETOXIFICATION</fullName>
    </recommendedName>
    <alternativeName>
        <fullName evidence="2">Multidrug and toxic compound extrusion protein</fullName>
    </alternativeName>
</protein>
<organism evidence="4 5">
    <name type="scientific">Chlamydomonas reinhardtii</name>
    <name type="common">Chlamydomonas smithii</name>
    <dbReference type="NCBI Taxonomy" id="3055"/>
    <lineage>
        <taxon>Eukaryota</taxon>
        <taxon>Viridiplantae</taxon>
        <taxon>Chlorophyta</taxon>
        <taxon>core chlorophytes</taxon>
        <taxon>Chlorophyceae</taxon>
        <taxon>CS clade</taxon>
        <taxon>Chlamydomonadales</taxon>
        <taxon>Chlamydomonadaceae</taxon>
        <taxon>Chlamydomonas</taxon>
    </lineage>
</organism>
<accession>A0A2K3DAT9</accession>
<evidence type="ECO:0000313" key="4">
    <source>
        <dbReference type="EMBL" id="PNW77655.1"/>
    </source>
</evidence>
<proteinExistence type="inferred from homology"/>
<dbReference type="KEGG" id="cre:CHLRE_10g445850v5"/>
<feature type="region of interest" description="Disordered" evidence="3">
    <location>
        <begin position="595"/>
        <end position="625"/>
    </location>
</feature>
<dbReference type="GeneID" id="5723838"/>
<reference evidence="4 5" key="1">
    <citation type="journal article" date="2007" name="Science">
        <title>The Chlamydomonas genome reveals the evolution of key animal and plant functions.</title>
        <authorList>
            <person name="Merchant S.S."/>
            <person name="Prochnik S.E."/>
            <person name="Vallon O."/>
            <person name="Harris E.H."/>
            <person name="Karpowicz S.J."/>
            <person name="Witman G.B."/>
            <person name="Terry A."/>
            <person name="Salamov A."/>
            <person name="Fritz-Laylin L.K."/>
            <person name="Marechal-Drouard L."/>
            <person name="Marshall W.F."/>
            <person name="Qu L.H."/>
            <person name="Nelson D.R."/>
            <person name="Sanderfoot A.A."/>
            <person name="Spalding M.H."/>
            <person name="Kapitonov V.V."/>
            <person name="Ren Q."/>
            <person name="Ferris P."/>
            <person name="Lindquist E."/>
            <person name="Shapiro H."/>
            <person name="Lucas S.M."/>
            <person name="Grimwood J."/>
            <person name="Schmutz J."/>
            <person name="Cardol P."/>
            <person name="Cerutti H."/>
            <person name="Chanfreau G."/>
            <person name="Chen C.L."/>
            <person name="Cognat V."/>
            <person name="Croft M.T."/>
            <person name="Dent R."/>
            <person name="Dutcher S."/>
            <person name="Fernandez E."/>
            <person name="Fukuzawa H."/>
            <person name="Gonzalez-Ballester D."/>
            <person name="Gonzalez-Halphen D."/>
            <person name="Hallmann A."/>
            <person name="Hanikenne M."/>
            <person name="Hippler M."/>
            <person name="Inwood W."/>
            <person name="Jabbari K."/>
            <person name="Kalanon M."/>
            <person name="Kuras R."/>
            <person name="Lefebvre P.A."/>
            <person name="Lemaire S.D."/>
            <person name="Lobanov A.V."/>
            <person name="Lohr M."/>
            <person name="Manuell A."/>
            <person name="Meier I."/>
            <person name="Mets L."/>
            <person name="Mittag M."/>
            <person name="Mittelmeier T."/>
            <person name="Moroney J.V."/>
            <person name="Moseley J."/>
            <person name="Napoli C."/>
            <person name="Nedelcu A.M."/>
            <person name="Niyogi K."/>
            <person name="Novoselov S.V."/>
            <person name="Paulsen I.T."/>
            <person name="Pazour G."/>
            <person name="Purton S."/>
            <person name="Ral J.P."/>
            <person name="Riano-Pachon D.M."/>
            <person name="Riekhof W."/>
            <person name="Rymarquis L."/>
            <person name="Schroda M."/>
            <person name="Stern D."/>
            <person name="Umen J."/>
            <person name="Willows R."/>
            <person name="Wilson N."/>
            <person name="Zimmer S.L."/>
            <person name="Allmer J."/>
            <person name="Balk J."/>
            <person name="Bisova K."/>
            <person name="Chen C.J."/>
            <person name="Elias M."/>
            <person name="Gendler K."/>
            <person name="Hauser C."/>
            <person name="Lamb M.R."/>
            <person name="Ledford H."/>
            <person name="Long J.C."/>
            <person name="Minagawa J."/>
            <person name="Page M.D."/>
            <person name="Pan J."/>
            <person name="Pootakham W."/>
            <person name="Roje S."/>
            <person name="Rose A."/>
            <person name="Stahlberg E."/>
            <person name="Terauchi A.M."/>
            <person name="Yang P."/>
            <person name="Ball S."/>
            <person name="Bowler C."/>
            <person name="Dieckmann C.L."/>
            <person name="Gladyshev V.N."/>
            <person name="Green P."/>
            <person name="Jorgensen R."/>
            <person name="Mayfield S."/>
            <person name="Mueller-Roeber B."/>
            <person name="Rajamani S."/>
            <person name="Sayre R.T."/>
            <person name="Brokstein P."/>
            <person name="Dubchak I."/>
            <person name="Goodstein D."/>
            <person name="Hornick L."/>
            <person name="Huang Y.W."/>
            <person name="Jhaveri J."/>
            <person name="Luo Y."/>
            <person name="Martinez D."/>
            <person name="Ngau W.C."/>
            <person name="Otillar B."/>
            <person name="Poliakov A."/>
            <person name="Porter A."/>
            <person name="Szajkowski L."/>
            <person name="Werner G."/>
            <person name="Zhou K."/>
            <person name="Grigoriev I.V."/>
            <person name="Rokhsar D.S."/>
            <person name="Grossman A.R."/>
        </authorList>
    </citation>
    <scope>NUCLEOTIDE SEQUENCE [LARGE SCALE GENOMIC DNA]</scope>
    <source>
        <strain evidence="5">CC-503</strain>
    </source>
</reference>
<dbReference type="GO" id="GO:0016020">
    <property type="term" value="C:membrane"/>
    <property type="evidence" value="ECO:0000318"/>
    <property type="project" value="GO_Central"/>
</dbReference>
<keyword evidence="5" id="KW-1185">Reference proteome</keyword>
<dbReference type="InParanoid" id="A0A2K3DAT9"/>
<dbReference type="STRING" id="3055.A0A2K3DAT9"/>
<feature type="transmembrane region" description="Helical" evidence="2">
    <location>
        <begin position="347"/>
        <end position="369"/>
    </location>
</feature>
<evidence type="ECO:0000256" key="2">
    <source>
        <dbReference type="RuleBase" id="RU004914"/>
    </source>
</evidence>
<dbReference type="GO" id="GO:0042910">
    <property type="term" value="F:xenobiotic transmembrane transporter activity"/>
    <property type="evidence" value="ECO:0007669"/>
    <property type="project" value="InterPro"/>
</dbReference>
<feature type="transmembrane region" description="Helical" evidence="2">
    <location>
        <begin position="199"/>
        <end position="222"/>
    </location>
</feature>
<feature type="transmembrane region" description="Helical" evidence="2">
    <location>
        <begin position="447"/>
        <end position="469"/>
    </location>
</feature>
<comment type="similarity">
    <text evidence="1 2">Belongs to the multi antimicrobial extrusion (MATE) (TC 2.A.66.1) family.</text>
</comment>
<keyword evidence="2" id="KW-0812">Transmembrane</keyword>
<dbReference type="EMBL" id="CM008971">
    <property type="protein sequence ID" value="PNW77655.1"/>
    <property type="molecule type" value="Genomic_DNA"/>
</dbReference>